<evidence type="ECO:0000256" key="8">
    <source>
        <dbReference type="SAM" id="MobiDB-lite"/>
    </source>
</evidence>
<keyword evidence="7" id="KW-0472">Membrane</keyword>
<feature type="compositionally biased region" description="Polar residues" evidence="8">
    <location>
        <begin position="71"/>
        <end position="84"/>
    </location>
</feature>
<evidence type="ECO:0000256" key="5">
    <source>
        <dbReference type="ARBA" id="ARBA00022989"/>
    </source>
</evidence>
<evidence type="ECO:0000256" key="2">
    <source>
        <dbReference type="ARBA" id="ARBA00022448"/>
    </source>
</evidence>
<comment type="caution">
    <text evidence="9">The sequence shown here is derived from an EMBL/GenBank/DDBJ whole genome shotgun (WGS) entry which is preliminary data.</text>
</comment>
<dbReference type="Pfam" id="PF02416">
    <property type="entry name" value="TatA_B_E"/>
    <property type="match status" value="1"/>
</dbReference>
<name>A0ABS8P8E7_9PSEU</name>
<organism evidence="9 10">
    <name type="scientific">Actinomycetospora endophytica</name>
    <dbReference type="NCBI Taxonomy" id="2291215"/>
    <lineage>
        <taxon>Bacteria</taxon>
        <taxon>Bacillati</taxon>
        <taxon>Actinomycetota</taxon>
        <taxon>Actinomycetes</taxon>
        <taxon>Pseudonocardiales</taxon>
        <taxon>Pseudonocardiaceae</taxon>
        <taxon>Actinomycetospora</taxon>
    </lineage>
</organism>
<evidence type="ECO:0000256" key="6">
    <source>
        <dbReference type="ARBA" id="ARBA00023010"/>
    </source>
</evidence>
<protein>
    <submittedName>
        <fullName evidence="9">Twin-arginine translocase TatA/TatE family subunit</fullName>
    </submittedName>
</protein>
<keyword evidence="5" id="KW-1133">Transmembrane helix</keyword>
<keyword evidence="3" id="KW-0812">Transmembrane</keyword>
<keyword evidence="6" id="KW-0811">Translocation</keyword>
<evidence type="ECO:0000313" key="10">
    <source>
        <dbReference type="Proteomes" id="UP001199469"/>
    </source>
</evidence>
<dbReference type="Gene3D" id="1.20.5.3310">
    <property type="match status" value="1"/>
</dbReference>
<reference evidence="9 10" key="1">
    <citation type="submission" date="2021-11" db="EMBL/GenBank/DDBJ databases">
        <title>Draft genome sequence of Actinomycetospora sp. SF1 isolated from the rhizosphere soil.</title>
        <authorList>
            <person name="Duangmal K."/>
            <person name="Chantavorakit T."/>
        </authorList>
    </citation>
    <scope>NUCLEOTIDE SEQUENCE [LARGE SCALE GENOMIC DNA]</scope>
    <source>
        <strain evidence="9 10">TBRC 5722</strain>
    </source>
</reference>
<keyword evidence="10" id="KW-1185">Reference proteome</keyword>
<sequence>MLVVLVVLFGAKKLPDAARGLGQSLRIFKAEMSASRVGAPPTDPAAGSPSDDQDRRPQNAFDDASEVPAPDNTTPTTSPGSDTVQGHDPDPPSRPHPPLERTPLHDQPSTPPG</sequence>
<proteinExistence type="predicted"/>
<feature type="compositionally biased region" description="Basic and acidic residues" evidence="8">
    <location>
        <begin position="85"/>
        <end position="104"/>
    </location>
</feature>
<evidence type="ECO:0000256" key="1">
    <source>
        <dbReference type="ARBA" id="ARBA00004167"/>
    </source>
</evidence>
<evidence type="ECO:0000256" key="7">
    <source>
        <dbReference type="ARBA" id="ARBA00023136"/>
    </source>
</evidence>
<dbReference type="InterPro" id="IPR003369">
    <property type="entry name" value="TatA/B/E"/>
</dbReference>
<evidence type="ECO:0000256" key="3">
    <source>
        <dbReference type="ARBA" id="ARBA00022692"/>
    </source>
</evidence>
<feature type="region of interest" description="Disordered" evidence="8">
    <location>
        <begin position="33"/>
        <end position="113"/>
    </location>
</feature>
<dbReference type="Proteomes" id="UP001199469">
    <property type="component" value="Unassembled WGS sequence"/>
</dbReference>
<keyword evidence="2" id="KW-0813">Transport</keyword>
<evidence type="ECO:0000256" key="4">
    <source>
        <dbReference type="ARBA" id="ARBA00022927"/>
    </source>
</evidence>
<evidence type="ECO:0000313" key="9">
    <source>
        <dbReference type="EMBL" id="MCD2193676.1"/>
    </source>
</evidence>
<dbReference type="EMBL" id="JAJNDB010000001">
    <property type="protein sequence ID" value="MCD2193676.1"/>
    <property type="molecule type" value="Genomic_DNA"/>
</dbReference>
<accession>A0ABS8P8E7</accession>
<gene>
    <name evidence="9" type="ORF">LQ327_09830</name>
</gene>
<keyword evidence="4" id="KW-0653">Protein transport</keyword>
<comment type="subcellular location">
    <subcellularLocation>
        <location evidence="1">Membrane</location>
        <topology evidence="1">Single-pass membrane protein</topology>
    </subcellularLocation>
</comment>